<dbReference type="RefSeq" id="WP_133629074.1">
    <property type="nucleotide sequence ID" value="NZ_SOAZ01000026.1"/>
</dbReference>
<dbReference type="EC" id="3.5.1.44" evidence="3"/>
<dbReference type="InterPro" id="IPR005659">
    <property type="entry name" value="Chemorcpt_Glu_NH3ase_CheD"/>
</dbReference>
<dbReference type="SUPFAM" id="SSF64438">
    <property type="entry name" value="CNF1/YfiH-like putative cysteine hydrolases"/>
    <property type="match status" value="1"/>
</dbReference>
<dbReference type="InterPro" id="IPR011324">
    <property type="entry name" value="Cytotoxic_necrot_fac-like_cat"/>
</dbReference>
<keyword evidence="2 3" id="KW-0378">Hydrolase</keyword>
<dbReference type="InterPro" id="IPR038592">
    <property type="entry name" value="CheD-like_sf"/>
</dbReference>
<comment type="function">
    <text evidence="3">Probably deamidates glutamine residues to glutamate on methyl-accepting chemotaxis receptors (MCPs), playing an important role in chemotaxis.</text>
</comment>
<evidence type="ECO:0000256" key="3">
    <source>
        <dbReference type="HAMAP-Rule" id="MF_01440"/>
    </source>
</evidence>
<gene>
    <name evidence="3" type="primary">cheD</name>
    <name evidence="4" type="ORF">EDD71_12651</name>
</gene>
<dbReference type="Gene3D" id="3.30.1330.200">
    <property type="match status" value="1"/>
</dbReference>
<dbReference type="CDD" id="cd16352">
    <property type="entry name" value="CheD"/>
    <property type="match status" value="1"/>
</dbReference>
<reference evidence="4 5" key="1">
    <citation type="submission" date="2019-03" db="EMBL/GenBank/DDBJ databases">
        <title>Genomic Encyclopedia of Type Strains, Phase IV (KMG-IV): sequencing the most valuable type-strain genomes for metagenomic binning, comparative biology and taxonomic classification.</title>
        <authorList>
            <person name="Goeker M."/>
        </authorList>
    </citation>
    <scope>NUCLEOTIDE SEQUENCE [LARGE SCALE GENOMIC DNA]</scope>
    <source>
        <strain evidence="4 5">DSM 24455</strain>
    </source>
</reference>
<dbReference type="Pfam" id="PF03975">
    <property type="entry name" value="CheD"/>
    <property type="match status" value="1"/>
</dbReference>
<evidence type="ECO:0000313" key="5">
    <source>
        <dbReference type="Proteomes" id="UP000295325"/>
    </source>
</evidence>
<dbReference type="GO" id="GO:0050568">
    <property type="term" value="F:protein-glutamine glutaminase activity"/>
    <property type="evidence" value="ECO:0007669"/>
    <property type="project" value="UniProtKB-UniRule"/>
</dbReference>
<name>A0A4R7K9C8_9CLOT</name>
<comment type="caution">
    <text evidence="4">The sequence shown here is derived from an EMBL/GenBank/DDBJ whole genome shotgun (WGS) entry which is preliminary data.</text>
</comment>
<dbReference type="PANTHER" id="PTHR35147">
    <property type="entry name" value="CHEMORECEPTOR GLUTAMINE DEAMIDASE CHED-RELATED"/>
    <property type="match status" value="1"/>
</dbReference>
<dbReference type="PANTHER" id="PTHR35147:SF1">
    <property type="entry name" value="CHEMORECEPTOR GLUTAMINE DEAMIDASE CHED-RELATED"/>
    <property type="match status" value="1"/>
</dbReference>
<keyword evidence="1 3" id="KW-0145">Chemotaxis</keyword>
<evidence type="ECO:0000313" key="4">
    <source>
        <dbReference type="EMBL" id="TDT50634.1"/>
    </source>
</evidence>
<evidence type="ECO:0000256" key="2">
    <source>
        <dbReference type="ARBA" id="ARBA00022801"/>
    </source>
</evidence>
<accession>A0A4R7K9C8</accession>
<dbReference type="OrthoDB" id="9807202at2"/>
<proteinExistence type="inferred from homology"/>
<dbReference type="AlphaFoldDB" id="A0A4R7K9C8"/>
<evidence type="ECO:0000256" key="1">
    <source>
        <dbReference type="ARBA" id="ARBA00022500"/>
    </source>
</evidence>
<dbReference type="GO" id="GO:0006935">
    <property type="term" value="P:chemotaxis"/>
    <property type="evidence" value="ECO:0007669"/>
    <property type="project" value="UniProtKB-UniRule"/>
</dbReference>
<comment type="similarity">
    <text evidence="3">Belongs to the CheD family.</text>
</comment>
<dbReference type="Proteomes" id="UP000295325">
    <property type="component" value="Unassembled WGS sequence"/>
</dbReference>
<comment type="catalytic activity">
    <reaction evidence="3">
        <text>L-glutaminyl-[protein] + H2O = L-glutamyl-[protein] + NH4(+)</text>
        <dbReference type="Rhea" id="RHEA:16441"/>
        <dbReference type="Rhea" id="RHEA-COMP:10207"/>
        <dbReference type="Rhea" id="RHEA-COMP:10208"/>
        <dbReference type="ChEBI" id="CHEBI:15377"/>
        <dbReference type="ChEBI" id="CHEBI:28938"/>
        <dbReference type="ChEBI" id="CHEBI:29973"/>
        <dbReference type="ChEBI" id="CHEBI:30011"/>
        <dbReference type="EC" id="3.5.1.44"/>
    </reaction>
</comment>
<dbReference type="EMBL" id="SOAZ01000026">
    <property type="protein sequence ID" value="TDT50634.1"/>
    <property type="molecule type" value="Genomic_DNA"/>
</dbReference>
<sequence length="162" mass="17319">MDEKDIKVGIGDLNVALPPYRLITLGLGSCVGIALYDSISKVAGLAHIMLPDSSCFKNQKNPMKFADAAIPILIDKMLEKGASRVRLRAKIAGGASMFSFTDKNSILDIGSRNVKSVMSVLSKNNISLIAEDTGGNFGRTMIVEAETGKVYIRTAGKGIKEL</sequence>
<organism evidence="4 5">
    <name type="scientific">Fonticella tunisiensis</name>
    <dbReference type="NCBI Taxonomy" id="1096341"/>
    <lineage>
        <taxon>Bacteria</taxon>
        <taxon>Bacillati</taxon>
        <taxon>Bacillota</taxon>
        <taxon>Clostridia</taxon>
        <taxon>Eubacteriales</taxon>
        <taxon>Clostridiaceae</taxon>
        <taxon>Fonticella</taxon>
    </lineage>
</organism>
<protein>
    <recommendedName>
        <fullName evidence="3">Probable chemoreceptor glutamine deamidase CheD</fullName>
        <ecNumber evidence="3">3.5.1.44</ecNumber>
    </recommendedName>
</protein>
<dbReference type="HAMAP" id="MF_01440">
    <property type="entry name" value="CheD"/>
    <property type="match status" value="1"/>
</dbReference>
<keyword evidence="5" id="KW-1185">Reference proteome</keyword>